<dbReference type="PRINTS" id="PR00119">
    <property type="entry name" value="CATATPASE"/>
</dbReference>
<dbReference type="Pfam" id="PF00122">
    <property type="entry name" value="E1-E2_ATPase"/>
    <property type="match status" value="1"/>
</dbReference>
<evidence type="ECO:0000256" key="2">
    <source>
        <dbReference type="ARBA" id="ARBA00022448"/>
    </source>
</evidence>
<dbReference type="GO" id="GO:0055070">
    <property type="term" value="P:copper ion homeostasis"/>
    <property type="evidence" value="ECO:0007669"/>
    <property type="project" value="TreeGrafter"/>
</dbReference>
<evidence type="ECO:0000256" key="5">
    <source>
        <dbReference type="ARBA" id="ARBA00022692"/>
    </source>
</evidence>
<feature type="transmembrane region" description="Helical" evidence="12">
    <location>
        <begin position="246"/>
        <end position="264"/>
    </location>
</feature>
<dbReference type="EMBL" id="PVTH01000002">
    <property type="protein sequence ID" value="PRY54362.1"/>
    <property type="molecule type" value="Genomic_DNA"/>
</dbReference>
<dbReference type="Proteomes" id="UP000238034">
    <property type="component" value="Unassembled WGS sequence"/>
</dbReference>
<reference evidence="16 17" key="1">
    <citation type="submission" date="2018-03" db="EMBL/GenBank/DDBJ databases">
        <title>Genomic Encyclopedia of Type Strains, Phase III (KMG-III): the genomes of soil and plant-associated and newly described type strains.</title>
        <authorList>
            <person name="Whitman W."/>
        </authorList>
    </citation>
    <scope>NUCLEOTIDE SEQUENCE [LARGE SCALE GENOMIC DNA]</scope>
    <source>
        <strain evidence="16 17">CGMCC 1.9313</strain>
    </source>
</reference>
<dbReference type="InterPro" id="IPR023299">
    <property type="entry name" value="ATPase_P-typ_cyto_dom_N"/>
</dbReference>
<dbReference type="InterPro" id="IPR006121">
    <property type="entry name" value="HMA_dom"/>
</dbReference>
<feature type="transmembrane region" description="Helical" evidence="12">
    <location>
        <begin position="205"/>
        <end position="225"/>
    </location>
</feature>
<keyword evidence="5 12" id="KW-0812">Transmembrane</keyword>
<keyword evidence="17" id="KW-1185">Reference proteome</keyword>
<dbReference type="GO" id="GO:0043682">
    <property type="term" value="F:P-type divalent copper transporter activity"/>
    <property type="evidence" value="ECO:0007669"/>
    <property type="project" value="TreeGrafter"/>
</dbReference>
<dbReference type="PANTHER" id="PTHR43520">
    <property type="entry name" value="ATP7, ISOFORM B"/>
    <property type="match status" value="1"/>
</dbReference>
<comment type="caution">
    <text evidence="16">The sequence shown here is derived from an EMBL/GenBank/DDBJ whole genome shotgun (WGS) entry which is preliminary data.</text>
</comment>
<keyword evidence="3" id="KW-1003">Cell membrane</keyword>
<dbReference type="RefSeq" id="WP_106291501.1">
    <property type="nucleotide sequence ID" value="NZ_PVTH01000002.1"/>
</dbReference>
<protein>
    <submittedName>
        <fullName evidence="16">Cu+-exporting ATPase</fullName>
    </submittedName>
</protein>
<keyword evidence="10" id="KW-0406">Ion transport</keyword>
<dbReference type="InterPro" id="IPR036412">
    <property type="entry name" value="HAD-like_sf"/>
</dbReference>
<dbReference type="NCBIfam" id="TIGR01494">
    <property type="entry name" value="ATPase_P-type"/>
    <property type="match status" value="1"/>
</dbReference>
<name>A0A2T0U907_9SPHI</name>
<evidence type="ECO:0000256" key="4">
    <source>
        <dbReference type="ARBA" id="ARBA00022553"/>
    </source>
</evidence>
<dbReference type="OrthoDB" id="9770315at2"/>
<keyword evidence="4" id="KW-0597">Phosphoprotein</keyword>
<evidence type="ECO:0000259" key="13">
    <source>
        <dbReference type="Pfam" id="PF00122"/>
    </source>
</evidence>
<dbReference type="Gene3D" id="3.40.1110.10">
    <property type="entry name" value="Calcium-transporting ATPase, cytoplasmic domain N"/>
    <property type="match status" value="1"/>
</dbReference>
<evidence type="ECO:0000256" key="6">
    <source>
        <dbReference type="ARBA" id="ARBA00022723"/>
    </source>
</evidence>
<dbReference type="PANTHER" id="PTHR43520:SF5">
    <property type="entry name" value="CATION-TRANSPORTING P-TYPE ATPASE-RELATED"/>
    <property type="match status" value="1"/>
</dbReference>
<dbReference type="CDD" id="cd00371">
    <property type="entry name" value="HMA"/>
    <property type="match status" value="1"/>
</dbReference>
<evidence type="ECO:0000256" key="1">
    <source>
        <dbReference type="ARBA" id="ARBA00004651"/>
    </source>
</evidence>
<feature type="transmembrane region" description="Helical" evidence="12">
    <location>
        <begin position="270"/>
        <end position="288"/>
    </location>
</feature>
<keyword evidence="9 12" id="KW-1133">Transmembrane helix</keyword>
<evidence type="ECO:0000256" key="11">
    <source>
        <dbReference type="ARBA" id="ARBA00023136"/>
    </source>
</evidence>
<evidence type="ECO:0000259" key="15">
    <source>
        <dbReference type="Pfam" id="PF12156"/>
    </source>
</evidence>
<feature type="domain" description="Putative metal-binding" evidence="15">
    <location>
        <begin position="12"/>
        <end position="83"/>
    </location>
</feature>
<proteinExistence type="predicted"/>
<dbReference type="InterPro" id="IPR023214">
    <property type="entry name" value="HAD_sf"/>
</dbReference>
<sequence length="798" mass="89057">MKTSEISTNTLCYHCGDDIATELFTVEDKQFCCAGCKGVYQVLSQNNLCNYYAYNKAPGQTKQYVEQHFDFLNEPSIFSKLVDYTDEKITLITFFIPAIHCSSCLWLLEHLHKINPGIVQSRVDFLKKQAEITFDHNRVPLKELVEILVSIGYEPLISLQDIVKEKKNSVNRDLIRKIAVSGFCLGNVMLFSFPEYLGISSLEAQFQFLFGWLNLAMGAVVTFYCSQDFFTSAWGSLKNKVINLDTPLALIVAVLFVRSAFEIISGTGPGFSDTLTGLVFLLLMGRWVKQRTYNHISFNRDYRSYFPVAVTLLDENGQEKPVPIDDLEVGSRILVRNNEIVPADAILMKGDGCFDFSFVTGESDPKTKVLGEVIYAGGRQIGKAVELEVVKPVSQSYLTRLWNNEAFKRDDSKIKNFNDTIAQYFSAVVIVIAIGSLSYWYYHGETNRAWDAFSAVLIVACPCVLALSTPLTLSTVLGMFDKNGFYLKNTDVVEQLARVDSLVFDKTGTISCPEAVDLSFSGTLSMYEESLIGSLARNSSHPLSREIVKWLGKSAEFKVEGYSEVAGKGVSAFVDGHEIIMGSRAFVAPDVDVVSASSVVHVRIGEEYKGFFKINQRWRDNLKQLITVLKTRYRMHLISGDHAAERKSLSSIFPEYVPMLFKQSPHDKLLYIKKLQEDQNIVMMLGDGLNDAGALRQSDLGVAVTDNINNFTPGSDAILKGSVMGKMPQFIHQAKMAIKIIKFSFVIASIYNLIGVYFAVQGSLSPLTAAILMPMSTITIITTTNLANRYFAGKNKLR</sequence>
<dbReference type="GO" id="GO:0016887">
    <property type="term" value="F:ATP hydrolysis activity"/>
    <property type="evidence" value="ECO:0007669"/>
    <property type="project" value="InterPro"/>
</dbReference>
<organism evidence="16 17">
    <name type="scientific">Arcticibacter pallidicorallinus</name>
    <dbReference type="NCBI Taxonomy" id="1259464"/>
    <lineage>
        <taxon>Bacteria</taxon>
        <taxon>Pseudomonadati</taxon>
        <taxon>Bacteroidota</taxon>
        <taxon>Sphingobacteriia</taxon>
        <taxon>Sphingobacteriales</taxon>
        <taxon>Sphingobacteriaceae</taxon>
        <taxon>Arcticibacter</taxon>
    </lineage>
</organism>
<evidence type="ECO:0000256" key="7">
    <source>
        <dbReference type="ARBA" id="ARBA00022842"/>
    </source>
</evidence>
<dbReference type="Pfam" id="PF12156">
    <property type="entry name" value="ATPase-cat_bd"/>
    <property type="match status" value="1"/>
</dbReference>
<dbReference type="Pfam" id="PF00403">
    <property type="entry name" value="HMA"/>
    <property type="match status" value="1"/>
</dbReference>
<dbReference type="SUPFAM" id="SSF81653">
    <property type="entry name" value="Calcium ATPase, transduction domain A"/>
    <property type="match status" value="1"/>
</dbReference>
<dbReference type="InterPro" id="IPR008250">
    <property type="entry name" value="ATPase_P-typ_transduc_dom_A_sf"/>
</dbReference>
<feature type="transmembrane region" description="Helical" evidence="12">
    <location>
        <begin position="740"/>
        <end position="760"/>
    </location>
</feature>
<feature type="transmembrane region" description="Helical" evidence="12">
    <location>
        <begin position="454"/>
        <end position="480"/>
    </location>
</feature>
<dbReference type="InterPro" id="IPR021993">
    <property type="entry name" value="ATPase-cat-bd"/>
</dbReference>
<evidence type="ECO:0000313" key="16">
    <source>
        <dbReference type="EMBL" id="PRY54362.1"/>
    </source>
</evidence>
<keyword evidence="6" id="KW-0479">Metal-binding</keyword>
<dbReference type="SUPFAM" id="SSF56784">
    <property type="entry name" value="HAD-like"/>
    <property type="match status" value="1"/>
</dbReference>
<evidence type="ECO:0000313" key="17">
    <source>
        <dbReference type="Proteomes" id="UP000238034"/>
    </source>
</evidence>
<keyword evidence="8" id="KW-1278">Translocase</keyword>
<dbReference type="Pfam" id="PF00702">
    <property type="entry name" value="Hydrolase"/>
    <property type="match status" value="1"/>
</dbReference>
<evidence type="ECO:0000256" key="8">
    <source>
        <dbReference type="ARBA" id="ARBA00022967"/>
    </source>
</evidence>
<dbReference type="InterPro" id="IPR001757">
    <property type="entry name" value="P_typ_ATPase"/>
</dbReference>
<dbReference type="GO" id="GO:0005524">
    <property type="term" value="F:ATP binding"/>
    <property type="evidence" value="ECO:0007669"/>
    <property type="project" value="InterPro"/>
</dbReference>
<feature type="transmembrane region" description="Helical" evidence="12">
    <location>
        <begin position="766"/>
        <end position="788"/>
    </location>
</feature>
<evidence type="ECO:0000256" key="3">
    <source>
        <dbReference type="ARBA" id="ARBA00022475"/>
    </source>
</evidence>
<keyword evidence="2" id="KW-0813">Transport</keyword>
<keyword evidence="7" id="KW-0460">Magnesium</keyword>
<dbReference type="SUPFAM" id="SSF55008">
    <property type="entry name" value="HMA, heavy metal-associated domain"/>
    <property type="match status" value="1"/>
</dbReference>
<feature type="transmembrane region" description="Helical" evidence="12">
    <location>
        <begin position="421"/>
        <end position="442"/>
    </location>
</feature>
<evidence type="ECO:0000256" key="10">
    <source>
        <dbReference type="ARBA" id="ARBA00023065"/>
    </source>
</evidence>
<dbReference type="Gene3D" id="3.30.70.100">
    <property type="match status" value="1"/>
</dbReference>
<feature type="domain" description="HMA" evidence="14">
    <location>
        <begin position="93"/>
        <end position="154"/>
    </location>
</feature>
<evidence type="ECO:0000256" key="9">
    <source>
        <dbReference type="ARBA" id="ARBA00022989"/>
    </source>
</evidence>
<accession>A0A2T0U907</accession>
<evidence type="ECO:0000259" key="14">
    <source>
        <dbReference type="Pfam" id="PF00403"/>
    </source>
</evidence>
<dbReference type="Gene3D" id="3.40.50.1000">
    <property type="entry name" value="HAD superfamily/HAD-like"/>
    <property type="match status" value="1"/>
</dbReference>
<evidence type="ECO:0000256" key="12">
    <source>
        <dbReference type="SAM" id="Phobius"/>
    </source>
</evidence>
<comment type="subcellular location">
    <subcellularLocation>
        <location evidence="1">Cell membrane</location>
        <topology evidence="1">Multi-pass membrane protein</topology>
    </subcellularLocation>
</comment>
<feature type="domain" description="P-type ATPase A" evidence="13">
    <location>
        <begin position="307"/>
        <end position="402"/>
    </location>
</feature>
<dbReference type="InterPro" id="IPR036163">
    <property type="entry name" value="HMA_dom_sf"/>
</dbReference>
<keyword evidence="11 12" id="KW-0472">Membrane</keyword>
<feature type="transmembrane region" description="Helical" evidence="12">
    <location>
        <begin position="174"/>
        <end position="193"/>
    </location>
</feature>
<gene>
    <name evidence="16" type="ORF">B0I27_102128</name>
</gene>
<dbReference type="GO" id="GO:0005507">
    <property type="term" value="F:copper ion binding"/>
    <property type="evidence" value="ECO:0007669"/>
    <property type="project" value="TreeGrafter"/>
</dbReference>
<dbReference type="AlphaFoldDB" id="A0A2T0U907"/>
<dbReference type="InterPro" id="IPR059000">
    <property type="entry name" value="ATPase_P-type_domA"/>
</dbReference>
<dbReference type="Gene3D" id="2.70.150.10">
    <property type="entry name" value="Calcium-transporting ATPase, cytoplasmic transduction domain A"/>
    <property type="match status" value="1"/>
</dbReference>
<dbReference type="GO" id="GO:0005886">
    <property type="term" value="C:plasma membrane"/>
    <property type="evidence" value="ECO:0007669"/>
    <property type="project" value="UniProtKB-SubCell"/>
</dbReference>